<protein>
    <recommendedName>
        <fullName evidence="3">Protein kinase domain-containing protein</fullName>
    </recommendedName>
</protein>
<dbReference type="Proteomes" id="UP000295252">
    <property type="component" value="Chromosome II"/>
</dbReference>
<dbReference type="Gramene" id="CDP11404">
    <property type="protein sequence ID" value="CDP11404"/>
    <property type="gene ID" value="GSCOC_T00033642001"/>
</dbReference>
<gene>
    <name evidence="1" type="ORF">GSCOC_T00033642001</name>
</gene>
<proteinExistence type="predicted"/>
<sequence length="415" mass="47730">MYKNTLFGPILLSATDLVYFQLAGSKINLFDLSDFILRGGRRVPLYRLFSKPSFLFGILLLMADIENKLIIPITKLCGLAEYTILRKEEGSLYQGKIQRFGKDHGDVSFLLFQSEEEVSNIVKNLEKFTGEEFLVVKDVIKDSTNDCYWLIVEYVTSLTKIQETKAVWSKKRLELPYRQILRDMIIGFHKLHEKKTPHGPISASQIYIGLGGHGKLAHICGNAENWDEQLRSIDVAGLRELFRQILGSNAENEELVHFQKRFLDRQMSNPAVVVEKLFYHPLLMSDVERFYMPLITNTNLRHGTGFPSTADAAQAFDWSFKPLDEDWSKAVPWRGAYRLVYRKGNYGTGMWSRFCYTRNCTQHITDDDISTELRNQGRPTMRGSTGAIARDLSSFFEGHLLYVYDFFSLADFKSC</sequence>
<dbReference type="InParanoid" id="A0A068UT23"/>
<dbReference type="AlphaFoldDB" id="A0A068UT23"/>
<keyword evidence="2" id="KW-1185">Reference proteome</keyword>
<evidence type="ECO:0008006" key="3">
    <source>
        <dbReference type="Google" id="ProtNLM"/>
    </source>
</evidence>
<accession>A0A068UT23</accession>
<organism evidence="1 2">
    <name type="scientific">Coffea canephora</name>
    <name type="common">Robusta coffee</name>
    <dbReference type="NCBI Taxonomy" id="49390"/>
    <lineage>
        <taxon>Eukaryota</taxon>
        <taxon>Viridiplantae</taxon>
        <taxon>Streptophyta</taxon>
        <taxon>Embryophyta</taxon>
        <taxon>Tracheophyta</taxon>
        <taxon>Spermatophyta</taxon>
        <taxon>Magnoliopsida</taxon>
        <taxon>eudicotyledons</taxon>
        <taxon>Gunneridae</taxon>
        <taxon>Pentapetalae</taxon>
        <taxon>asterids</taxon>
        <taxon>lamiids</taxon>
        <taxon>Gentianales</taxon>
        <taxon>Rubiaceae</taxon>
        <taxon>Ixoroideae</taxon>
        <taxon>Gardenieae complex</taxon>
        <taxon>Bertiereae - Coffeeae clade</taxon>
        <taxon>Coffeeae</taxon>
        <taxon>Coffea</taxon>
    </lineage>
</organism>
<reference evidence="2" key="1">
    <citation type="journal article" date="2014" name="Science">
        <title>The coffee genome provides insight into the convergent evolution of caffeine biosynthesis.</title>
        <authorList>
            <person name="Denoeud F."/>
            <person name="Carretero-Paulet L."/>
            <person name="Dereeper A."/>
            <person name="Droc G."/>
            <person name="Guyot R."/>
            <person name="Pietrella M."/>
            <person name="Zheng C."/>
            <person name="Alberti A."/>
            <person name="Anthony F."/>
            <person name="Aprea G."/>
            <person name="Aury J.M."/>
            <person name="Bento P."/>
            <person name="Bernard M."/>
            <person name="Bocs S."/>
            <person name="Campa C."/>
            <person name="Cenci A."/>
            <person name="Combes M.C."/>
            <person name="Crouzillat D."/>
            <person name="Da Silva C."/>
            <person name="Daddiego L."/>
            <person name="De Bellis F."/>
            <person name="Dussert S."/>
            <person name="Garsmeur O."/>
            <person name="Gayraud T."/>
            <person name="Guignon V."/>
            <person name="Jahn K."/>
            <person name="Jamilloux V."/>
            <person name="Joet T."/>
            <person name="Labadie K."/>
            <person name="Lan T."/>
            <person name="Leclercq J."/>
            <person name="Lepelley M."/>
            <person name="Leroy T."/>
            <person name="Li L.T."/>
            <person name="Librado P."/>
            <person name="Lopez L."/>
            <person name="Munoz A."/>
            <person name="Noel B."/>
            <person name="Pallavicini A."/>
            <person name="Perrotta G."/>
            <person name="Poncet V."/>
            <person name="Pot D."/>
            <person name="Priyono X."/>
            <person name="Rigoreau M."/>
            <person name="Rouard M."/>
            <person name="Rozas J."/>
            <person name="Tranchant-Dubreuil C."/>
            <person name="VanBuren R."/>
            <person name="Zhang Q."/>
            <person name="Andrade A.C."/>
            <person name="Argout X."/>
            <person name="Bertrand B."/>
            <person name="de Kochko A."/>
            <person name="Graziosi G."/>
            <person name="Henry R.J."/>
            <person name="Jayarama X."/>
            <person name="Ming R."/>
            <person name="Nagai C."/>
            <person name="Rounsley S."/>
            <person name="Sankoff D."/>
            <person name="Giuliano G."/>
            <person name="Albert V.A."/>
            <person name="Wincker P."/>
            <person name="Lashermes P."/>
        </authorList>
    </citation>
    <scope>NUCLEOTIDE SEQUENCE [LARGE SCALE GENOMIC DNA]</scope>
    <source>
        <strain evidence="2">cv. DH200-94</strain>
    </source>
</reference>
<name>A0A068UT23_COFCA</name>
<evidence type="ECO:0000313" key="1">
    <source>
        <dbReference type="EMBL" id="CDP11404.1"/>
    </source>
</evidence>
<evidence type="ECO:0000313" key="2">
    <source>
        <dbReference type="Proteomes" id="UP000295252"/>
    </source>
</evidence>
<dbReference type="EMBL" id="HG739139">
    <property type="protein sequence ID" value="CDP11404.1"/>
    <property type="molecule type" value="Genomic_DNA"/>
</dbReference>